<dbReference type="Gene3D" id="2.70.98.10">
    <property type="match status" value="1"/>
</dbReference>
<dbReference type="AlphaFoldDB" id="A0A3E4QSZ6"/>
<dbReference type="RefSeq" id="WP_117679758.1">
    <property type="nucleotide sequence ID" value="NZ_JAQCWE010000007.1"/>
</dbReference>
<dbReference type="GO" id="GO:0005975">
    <property type="term" value="P:carbohydrate metabolic process"/>
    <property type="evidence" value="ECO:0007669"/>
    <property type="project" value="InterPro"/>
</dbReference>
<evidence type="ECO:0000313" key="2">
    <source>
        <dbReference type="Proteomes" id="UP000260943"/>
    </source>
</evidence>
<dbReference type="InterPro" id="IPR037481">
    <property type="entry name" value="LacX"/>
</dbReference>
<dbReference type="InterPro" id="IPR011013">
    <property type="entry name" value="Gal_mutarotase_sf_dom"/>
</dbReference>
<dbReference type="GO" id="GO:0016853">
    <property type="term" value="F:isomerase activity"/>
    <property type="evidence" value="ECO:0007669"/>
    <property type="project" value="InterPro"/>
</dbReference>
<dbReference type="InterPro" id="IPR008183">
    <property type="entry name" value="Aldose_1/G6P_1-epimerase"/>
</dbReference>
<organism evidence="1 2">
    <name type="scientific">Collinsella tanakaei</name>
    <dbReference type="NCBI Taxonomy" id="626935"/>
    <lineage>
        <taxon>Bacteria</taxon>
        <taxon>Bacillati</taxon>
        <taxon>Actinomycetota</taxon>
        <taxon>Coriobacteriia</taxon>
        <taxon>Coriobacteriales</taxon>
        <taxon>Coriobacteriaceae</taxon>
        <taxon>Collinsella</taxon>
    </lineage>
</organism>
<dbReference type="SUPFAM" id="SSF74650">
    <property type="entry name" value="Galactose mutarotase-like"/>
    <property type="match status" value="1"/>
</dbReference>
<proteinExistence type="predicted"/>
<dbReference type="Pfam" id="PF01263">
    <property type="entry name" value="Aldose_epim"/>
    <property type="match status" value="1"/>
</dbReference>
<reference evidence="1 2" key="1">
    <citation type="submission" date="2018-08" db="EMBL/GenBank/DDBJ databases">
        <title>A genome reference for cultivated species of the human gut microbiota.</title>
        <authorList>
            <person name="Zou Y."/>
            <person name="Xue W."/>
            <person name="Luo G."/>
        </authorList>
    </citation>
    <scope>NUCLEOTIDE SEQUENCE [LARGE SCALE GENOMIC DNA]</scope>
    <source>
        <strain evidence="1 2">TF08-14</strain>
    </source>
</reference>
<protein>
    <submittedName>
        <fullName evidence="1">Aldose 1-epimerase family protein</fullName>
    </submittedName>
</protein>
<dbReference type="InterPro" id="IPR014718">
    <property type="entry name" value="GH-type_carb-bd"/>
</dbReference>
<evidence type="ECO:0000313" key="1">
    <source>
        <dbReference type="EMBL" id="RGL09924.1"/>
    </source>
</evidence>
<accession>A0A3E4QSZ6</accession>
<dbReference type="EMBL" id="QSRJ01000007">
    <property type="protein sequence ID" value="RGL09924.1"/>
    <property type="molecule type" value="Genomic_DNA"/>
</dbReference>
<dbReference type="GO" id="GO:0030246">
    <property type="term" value="F:carbohydrate binding"/>
    <property type="evidence" value="ECO:0007669"/>
    <property type="project" value="InterPro"/>
</dbReference>
<dbReference type="Proteomes" id="UP000260943">
    <property type="component" value="Unassembled WGS sequence"/>
</dbReference>
<dbReference type="PANTHER" id="PTHR11122">
    <property type="entry name" value="APOSPORY-ASSOCIATED PROTEIN C-RELATED"/>
    <property type="match status" value="1"/>
</dbReference>
<dbReference type="PANTHER" id="PTHR11122:SF13">
    <property type="entry name" value="GLUCOSE-6-PHOSPHATE 1-EPIMERASE"/>
    <property type="match status" value="1"/>
</dbReference>
<sequence length="294" mass="32173">MSIITLSRGGLVARVDTKGAQLMGLALNGDEYLWQADPAWWAKTSPVLFPQVGEPGAKELQCSAGVCHMPRHGFARDFEHKVVAQDESSVTFELTQSEETLAVYPYNFTLNMTYAITGDATLTQTFKVTNNSDVAMPFAVGGHPAFNVPMPGTADESFDDYELRFCEPWTGDSPKIVDGGMISYADPIHILRDSDAIAVNRGLFDFDTVVLRSVPNNTIDLVSKVSGRGVRLDFPGFDFVGIWSAKPDAPFVAVEPWTGHAGMPDEDDVLEHRDNIIILAPGDVDERSFSMTVH</sequence>
<name>A0A3E4QSZ6_9ACTN</name>
<dbReference type="CDD" id="cd09024">
    <property type="entry name" value="Aldose_epim_lacX"/>
    <property type="match status" value="1"/>
</dbReference>
<gene>
    <name evidence="1" type="ORF">DXC81_06860</name>
</gene>
<comment type="caution">
    <text evidence="1">The sequence shown here is derived from an EMBL/GenBank/DDBJ whole genome shotgun (WGS) entry which is preliminary data.</text>
</comment>